<dbReference type="EMBL" id="MCHY01000011">
    <property type="protein sequence ID" value="RKD21865.1"/>
    <property type="molecule type" value="Genomic_DNA"/>
</dbReference>
<keyword evidence="7" id="KW-0472">Membrane</keyword>
<dbReference type="Proteomes" id="UP000284219">
    <property type="component" value="Unassembled WGS sequence"/>
</dbReference>
<keyword evidence="6 9" id="KW-0067">ATP-binding</keyword>
<dbReference type="SUPFAM" id="SSF52540">
    <property type="entry name" value="P-loop containing nucleoside triphosphate hydrolases"/>
    <property type="match status" value="1"/>
</dbReference>
<sequence length="308" mass="34046">MTDEGIVPAIDGVDLSINRGEIVGVVGESGCGKSVTSLSIIGLIPKPGKIMEGSILFNGENLLQASVRRMRELRGNEIAMIFQEPMTSLNPAYTIGTQLIEGIRLQRKVSKKNARFEAVGWLKKVGIARPEQLVDEYPHRLSGGMRQRVMIAMAMSRKPQLLIADEPTTALDVTVQAQILALMKSLNREVGTAIMLITHDLGVVAETCERMVVMYAGKVVEAGTVKTLFKNPQHPYTKGLLRSAPRWDQDADRLYSIPGNVPDPRAWPNGCRFSPRCDKVRNQCFEAMPEMTRVGSDHLCRCWLLSST</sequence>
<dbReference type="NCBIfam" id="TIGR01727">
    <property type="entry name" value="oligo_HPY"/>
    <property type="match status" value="1"/>
</dbReference>
<dbReference type="PANTHER" id="PTHR43297:SF2">
    <property type="entry name" value="DIPEPTIDE TRANSPORT ATP-BINDING PROTEIN DPPD"/>
    <property type="match status" value="1"/>
</dbReference>
<comment type="caution">
    <text evidence="9">The sequence shown here is derived from an EMBL/GenBank/DDBJ whole genome shotgun (WGS) entry which is preliminary data.</text>
</comment>
<dbReference type="GO" id="GO:0016887">
    <property type="term" value="F:ATP hydrolysis activity"/>
    <property type="evidence" value="ECO:0007669"/>
    <property type="project" value="InterPro"/>
</dbReference>
<gene>
    <name evidence="9" type="ORF">BEP19_13775</name>
</gene>
<keyword evidence="4" id="KW-1003">Cell membrane</keyword>
<evidence type="ECO:0000256" key="4">
    <source>
        <dbReference type="ARBA" id="ARBA00022475"/>
    </source>
</evidence>
<keyword evidence="10" id="KW-1185">Reference proteome</keyword>
<dbReference type="SMART" id="SM00382">
    <property type="entry name" value="AAA"/>
    <property type="match status" value="1"/>
</dbReference>
<evidence type="ECO:0000256" key="3">
    <source>
        <dbReference type="ARBA" id="ARBA00022448"/>
    </source>
</evidence>
<evidence type="ECO:0000313" key="10">
    <source>
        <dbReference type="Proteomes" id="UP000284219"/>
    </source>
</evidence>
<dbReference type="PROSITE" id="PS50893">
    <property type="entry name" value="ABC_TRANSPORTER_2"/>
    <property type="match status" value="1"/>
</dbReference>
<dbReference type="PROSITE" id="PS00211">
    <property type="entry name" value="ABC_TRANSPORTER_1"/>
    <property type="match status" value="1"/>
</dbReference>
<keyword evidence="5" id="KW-0547">Nucleotide-binding</keyword>
<dbReference type="GO" id="GO:0015833">
    <property type="term" value="P:peptide transport"/>
    <property type="evidence" value="ECO:0007669"/>
    <property type="project" value="InterPro"/>
</dbReference>
<comment type="similarity">
    <text evidence="2">Belongs to the ABC transporter superfamily.</text>
</comment>
<dbReference type="RefSeq" id="WP_120190984.1">
    <property type="nucleotide sequence ID" value="NZ_MCHY01000011.1"/>
</dbReference>
<protein>
    <submittedName>
        <fullName evidence="9">Peptide ABC transporter ATP-binding protein</fullName>
    </submittedName>
</protein>
<accession>A0A419SEV7</accession>
<keyword evidence="3" id="KW-0813">Transport</keyword>
<comment type="subcellular location">
    <subcellularLocation>
        <location evidence="1">Cell membrane</location>
        <topology evidence="1">Peripheral membrane protein</topology>
    </subcellularLocation>
</comment>
<name>A0A419SEV7_9BACL</name>
<dbReference type="Gene3D" id="3.40.50.300">
    <property type="entry name" value="P-loop containing nucleotide triphosphate hydrolases"/>
    <property type="match status" value="1"/>
</dbReference>
<proteinExistence type="inferred from homology"/>
<dbReference type="FunFam" id="3.40.50.300:FF:000016">
    <property type="entry name" value="Oligopeptide ABC transporter ATP-binding component"/>
    <property type="match status" value="1"/>
</dbReference>
<dbReference type="InterPro" id="IPR013563">
    <property type="entry name" value="Oligopep_ABC_C"/>
</dbReference>
<dbReference type="OrthoDB" id="9802264at2"/>
<evidence type="ECO:0000256" key="1">
    <source>
        <dbReference type="ARBA" id="ARBA00004202"/>
    </source>
</evidence>
<dbReference type="GO" id="GO:0005886">
    <property type="term" value="C:plasma membrane"/>
    <property type="evidence" value="ECO:0007669"/>
    <property type="project" value="UniProtKB-SubCell"/>
</dbReference>
<organism evidence="9 10">
    <name type="scientific">Ammoniphilus oxalaticus</name>
    <dbReference type="NCBI Taxonomy" id="66863"/>
    <lineage>
        <taxon>Bacteria</taxon>
        <taxon>Bacillati</taxon>
        <taxon>Bacillota</taxon>
        <taxon>Bacilli</taxon>
        <taxon>Bacillales</taxon>
        <taxon>Paenibacillaceae</taxon>
        <taxon>Aneurinibacillus group</taxon>
        <taxon>Ammoniphilus</taxon>
    </lineage>
</organism>
<evidence type="ECO:0000256" key="5">
    <source>
        <dbReference type="ARBA" id="ARBA00022741"/>
    </source>
</evidence>
<dbReference type="InterPro" id="IPR003439">
    <property type="entry name" value="ABC_transporter-like_ATP-bd"/>
</dbReference>
<dbReference type="CDD" id="cd03257">
    <property type="entry name" value="ABC_NikE_OppD_transporters"/>
    <property type="match status" value="1"/>
</dbReference>
<dbReference type="Pfam" id="PF00005">
    <property type="entry name" value="ABC_tran"/>
    <property type="match status" value="1"/>
</dbReference>
<evidence type="ECO:0000256" key="2">
    <source>
        <dbReference type="ARBA" id="ARBA00005417"/>
    </source>
</evidence>
<evidence type="ECO:0000259" key="8">
    <source>
        <dbReference type="PROSITE" id="PS50893"/>
    </source>
</evidence>
<dbReference type="PANTHER" id="PTHR43297">
    <property type="entry name" value="OLIGOPEPTIDE TRANSPORT ATP-BINDING PROTEIN APPD"/>
    <property type="match status" value="1"/>
</dbReference>
<evidence type="ECO:0000256" key="7">
    <source>
        <dbReference type="ARBA" id="ARBA00023136"/>
    </source>
</evidence>
<dbReference type="InterPro" id="IPR017871">
    <property type="entry name" value="ABC_transporter-like_CS"/>
</dbReference>
<dbReference type="InterPro" id="IPR003593">
    <property type="entry name" value="AAA+_ATPase"/>
</dbReference>
<dbReference type="InterPro" id="IPR050388">
    <property type="entry name" value="ABC_Ni/Peptide_Import"/>
</dbReference>
<reference evidence="9 10" key="1">
    <citation type="submission" date="2016-08" db="EMBL/GenBank/DDBJ databases">
        <title>Novel Firmicute Genomes.</title>
        <authorList>
            <person name="Poppleton D.I."/>
            <person name="Gribaldo S."/>
        </authorList>
    </citation>
    <scope>NUCLEOTIDE SEQUENCE [LARGE SCALE GENOMIC DNA]</scope>
    <source>
        <strain evidence="9 10">RAOx-1</strain>
    </source>
</reference>
<feature type="domain" description="ABC transporter" evidence="8">
    <location>
        <begin position="1"/>
        <end position="241"/>
    </location>
</feature>
<dbReference type="Pfam" id="PF08352">
    <property type="entry name" value="oligo_HPY"/>
    <property type="match status" value="1"/>
</dbReference>
<dbReference type="InterPro" id="IPR027417">
    <property type="entry name" value="P-loop_NTPase"/>
</dbReference>
<dbReference type="AlphaFoldDB" id="A0A419SEV7"/>
<dbReference type="GO" id="GO:0005524">
    <property type="term" value="F:ATP binding"/>
    <property type="evidence" value="ECO:0007669"/>
    <property type="project" value="UniProtKB-KW"/>
</dbReference>
<evidence type="ECO:0000256" key="6">
    <source>
        <dbReference type="ARBA" id="ARBA00022840"/>
    </source>
</evidence>
<evidence type="ECO:0000313" key="9">
    <source>
        <dbReference type="EMBL" id="RKD21865.1"/>
    </source>
</evidence>